<dbReference type="Pfam" id="PF01789">
    <property type="entry name" value="PsbP"/>
    <property type="match status" value="1"/>
</dbReference>
<organism evidence="3 4">
    <name type="scientific">Iris pallida</name>
    <name type="common">Sweet iris</name>
    <dbReference type="NCBI Taxonomy" id="29817"/>
    <lineage>
        <taxon>Eukaryota</taxon>
        <taxon>Viridiplantae</taxon>
        <taxon>Streptophyta</taxon>
        <taxon>Embryophyta</taxon>
        <taxon>Tracheophyta</taxon>
        <taxon>Spermatophyta</taxon>
        <taxon>Magnoliopsida</taxon>
        <taxon>Liliopsida</taxon>
        <taxon>Asparagales</taxon>
        <taxon>Iridaceae</taxon>
        <taxon>Iridoideae</taxon>
        <taxon>Irideae</taxon>
        <taxon>Iris</taxon>
    </lineage>
</organism>
<dbReference type="EMBL" id="JANAVB010027195">
    <property type="protein sequence ID" value="KAJ6818535.1"/>
    <property type="molecule type" value="Genomic_DNA"/>
</dbReference>
<dbReference type="GO" id="GO:0009654">
    <property type="term" value="C:photosystem II oxygen evolving complex"/>
    <property type="evidence" value="ECO:0007669"/>
    <property type="project" value="InterPro"/>
</dbReference>
<comment type="caution">
    <text evidence="3">The sequence shown here is derived from an EMBL/GenBank/DDBJ whole genome shotgun (WGS) entry which is preliminary data.</text>
</comment>
<dbReference type="GO" id="GO:0019898">
    <property type="term" value="C:extrinsic component of membrane"/>
    <property type="evidence" value="ECO:0007669"/>
    <property type="project" value="InterPro"/>
</dbReference>
<dbReference type="SUPFAM" id="SSF55724">
    <property type="entry name" value="Mog1p/PsbP-like"/>
    <property type="match status" value="1"/>
</dbReference>
<proteinExistence type="predicted"/>
<protein>
    <submittedName>
        <fullName evidence="3">Thylakoid lumenal 19 kDa protein, chloroplastic</fullName>
    </submittedName>
</protein>
<feature type="domain" description="PsbP C-terminal" evidence="2">
    <location>
        <begin position="97"/>
        <end position="240"/>
    </location>
</feature>
<dbReference type="Gene3D" id="3.40.1000.10">
    <property type="entry name" value="Mog1/PsbP, alpha/beta/alpha sandwich"/>
    <property type="match status" value="1"/>
</dbReference>
<dbReference type="AlphaFoldDB" id="A0AAX6FR43"/>
<gene>
    <name evidence="3" type="ORF">M6B38_406365</name>
</gene>
<accession>A0AAX6FR43</accession>
<keyword evidence="4" id="KW-1185">Reference proteome</keyword>
<evidence type="ECO:0000313" key="3">
    <source>
        <dbReference type="EMBL" id="KAJ6818535.1"/>
    </source>
</evidence>
<feature type="compositionally biased region" description="Low complexity" evidence="1">
    <location>
        <begin position="8"/>
        <end position="28"/>
    </location>
</feature>
<evidence type="ECO:0000259" key="2">
    <source>
        <dbReference type="Pfam" id="PF01789"/>
    </source>
</evidence>
<dbReference type="PANTHER" id="PTHR31407:SF20">
    <property type="entry name" value="THYLAKOID LUMENAL 19 KDA PROTEIN, CHLOROPLASTIC"/>
    <property type="match status" value="1"/>
</dbReference>
<reference evidence="3" key="2">
    <citation type="submission" date="2023-04" db="EMBL/GenBank/DDBJ databases">
        <authorList>
            <person name="Bruccoleri R.E."/>
            <person name="Oakeley E.J."/>
            <person name="Faust A.-M."/>
            <person name="Dessus-Babus S."/>
            <person name="Altorfer M."/>
            <person name="Burckhardt D."/>
            <person name="Oertli M."/>
            <person name="Naumann U."/>
            <person name="Petersen F."/>
            <person name="Wong J."/>
        </authorList>
    </citation>
    <scope>NUCLEOTIDE SEQUENCE</scope>
    <source>
        <strain evidence="3">GSM-AAB239-AS_SAM_17_03QT</strain>
        <tissue evidence="3">Leaf</tissue>
    </source>
</reference>
<evidence type="ECO:0000313" key="4">
    <source>
        <dbReference type="Proteomes" id="UP001140949"/>
    </source>
</evidence>
<reference evidence="3" key="1">
    <citation type="journal article" date="2023" name="GigaByte">
        <title>Genome assembly of the bearded iris, Iris pallida Lam.</title>
        <authorList>
            <person name="Bruccoleri R.E."/>
            <person name="Oakeley E.J."/>
            <person name="Faust A.M.E."/>
            <person name="Altorfer M."/>
            <person name="Dessus-Babus S."/>
            <person name="Burckhardt D."/>
            <person name="Oertli M."/>
            <person name="Naumann U."/>
            <person name="Petersen F."/>
            <person name="Wong J."/>
        </authorList>
    </citation>
    <scope>NUCLEOTIDE SEQUENCE</scope>
    <source>
        <strain evidence="3">GSM-AAB239-AS_SAM_17_03QT</strain>
    </source>
</reference>
<dbReference type="PANTHER" id="PTHR31407">
    <property type="match status" value="1"/>
</dbReference>
<dbReference type="InterPro" id="IPR002683">
    <property type="entry name" value="PsbP_C"/>
</dbReference>
<sequence>MATTTLFSSSSSSSSLLSPSPSSSSSSLPLPPKPQLLKLPKALPLAAAAAAAALLLSTAPPSLAAEPKYPLHLYYGTAASAANYGGYGGNASKKDAAEYTYLVPDTWKERLVSKVEKGTNGTDSEFYNPKKRAEKEYLTFLSGFRALAPRDAVLSNLALSDVQLQDLIASAAEAGGVRSDEARDGKGQLYYLYEIDGAGAHSLIKVTCARNKLYAHFVNAPNVDWGKDEEMLRTLHDSFRTVDDGDAAAASSS</sequence>
<feature type="region of interest" description="Disordered" evidence="1">
    <location>
        <begin position="1"/>
        <end position="33"/>
    </location>
</feature>
<evidence type="ECO:0000256" key="1">
    <source>
        <dbReference type="SAM" id="MobiDB-lite"/>
    </source>
</evidence>
<name>A0AAX6FR43_IRIPA</name>
<dbReference type="GO" id="GO:0015979">
    <property type="term" value="P:photosynthesis"/>
    <property type="evidence" value="ECO:0007669"/>
    <property type="project" value="InterPro"/>
</dbReference>
<dbReference type="GO" id="GO:0005509">
    <property type="term" value="F:calcium ion binding"/>
    <property type="evidence" value="ECO:0007669"/>
    <property type="project" value="InterPro"/>
</dbReference>
<dbReference type="InterPro" id="IPR016123">
    <property type="entry name" value="Mog1/PsbP_a/b/a-sand"/>
</dbReference>
<dbReference type="Proteomes" id="UP001140949">
    <property type="component" value="Unassembled WGS sequence"/>
</dbReference>